<dbReference type="EMBL" id="HBUE01272033">
    <property type="protein sequence ID" value="CAG6564401.1"/>
    <property type="molecule type" value="Transcribed_RNA"/>
</dbReference>
<dbReference type="EMBL" id="HBUE01166714">
    <property type="protein sequence ID" value="CAG6512934.1"/>
    <property type="molecule type" value="Transcribed_RNA"/>
</dbReference>
<proteinExistence type="predicted"/>
<accession>A0A8D8DHN4</accession>
<dbReference type="EMBL" id="HBUE01078054">
    <property type="protein sequence ID" value="CAG6476210.1"/>
    <property type="molecule type" value="Transcribed_RNA"/>
</dbReference>
<reference evidence="1" key="1">
    <citation type="submission" date="2021-05" db="EMBL/GenBank/DDBJ databases">
        <authorList>
            <person name="Alioto T."/>
            <person name="Alioto T."/>
            <person name="Gomez Garrido J."/>
        </authorList>
    </citation>
    <scope>NUCLEOTIDE SEQUENCE</scope>
</reference>
<dbReference type="AlphaFoldDB" id="A0A8D8DHN4"/>
<organism evidence="1">
    <name type="scientific">Culex pipiens</name>
    <name type="common">House mosquito</name>
    <dbReference type="NCBI Taxonomy" id="7175"/>
    <lineage>
        <taxon>Eukaryota</taxon>
        <taxon>Metazoa</taxon>
        <taxon>Ecdysozoa</taxon>
        <taxon>Arthropoda</taxon>
        <taxon>Hexapoda</taxon>
        <taxon>Insecta</taxon>
        <taxon>Pterygota</taxon>
        <taxon>Neoptera</taxon>
        <taxon>Endopterygota</taxon>
        <taxon>Diptera</taxon>
        <taxon>Nematocera</taxon>
        <taxon>Culicoidea</taxon>
        <taxon>Culicidae</taxon>
        <taxon>Culicinae</taxon>
        <taxon>Culicini</taxon>
        <taxon>Culex</taxon>
        <taxon>Culex</taxon>
    </lineage>
</organism>
<evidence type="ECO:0000313" key="1">
    <source>
        <dbReference type="EMBL" id="CAG6512934.1"/>
    </source>
</evidence>
<name>A0A8D8DHN4_CULPI</name>
<protein>
    <submittedName>
        <fullName evidence="1">(northern house mosquito) hypothetical protein</fullName>
    </submittedName>
</protein>
<sequence>MAHYGVNHFIDLFRGGIIAQHQQQFDQLDIDDLPAGSTALEATLQQTNHVDRRQKIEPVPILEINHHPCQLQHVPPVDQLETDACPVHHESQRGIQQGLLFITAQIVQR</sequence>